<dbReference type="GO" id="GO:0005198">
    <property type="term" value="F:structural molecule activity"/>
    <property type="evidence" value="ECO:0007669"/>
    <property type="project" value="InterPro"/>
</dbReference>
<dbReference type="EMBL" id="CP036525">
    <property type="protein sequence ID" value="QDT05592.1"/>
    <property type="molecule type" value="Genomic_DNA"/>
</dbReference>
<proteinExistence type="predicted"/>
<dbReference type="SUPFAM" id="SSF64518">
    <property type="entry name" value="Phase 1 flagellin"/>
    <property type="match status" value="1"/>
</dbReference>
<dbReference type="InterPro" id="IPR001492">
    <property type="entry name" value="Flagellin"/>
</dbReference>
<keyword evidence="3" id="KW-0975">Bacterial flagellum</keyword>
<accession>A0A517NEN8</accession>
<dbReference type="OrthoDB" id="225814at2"/>
<keyword evidence="5" id="KW-0966">Cell projection</keyword>
<dbReference type="Pfam" id="PF00669">
    <property type="entry name" value="Flagellin_N"/>
    <property type="match status" value="1"/>
</dbReference>
<keyword evidence="5" id="KW-0282">Flagellum</keyword>
<reference evidence="5 6" key="1">
    <citation type="submission" date="2019-02" db="EMBL/GenBank/DDBJ databases">
        <title>Deep-cultivation of Planctomycetes and their phenomic and genomic characterization uncovers novel biology.</title>
        <authorList>
            <person name="Wiegand S."/>
            <person name="Jogler M."/>
            <person name="Boedeker C."/>
            <person name="Pinto D."/>
            <person name="Vollmers J."/>
            <person name="Rivas-Marin E."/>
            <person name="Kohn T."/>
            <person name="Peeters S.H."/>
            <person name="Heuer A."/>
            <person name="Rast P."/>
            <person name="Oberbeckmann S."/>
            <person name="Bunk B."/>
            <person name="Jeske O."/>
            <person name="Meyerdierks A."/>
            <person name="Storesund J.E."/>
            <person name="Kallscheuer N."/>
            <person name="Luecker S."/>
            <person name="Lage O.M."/>
            <person name="Pohl T."/>
            <person name="Merkel B.J."/>
            <person name="Hornburger P."/>
            <person name="Mueller R.-W."/>
            <person name="Bruemmer F."/>
            <person name="Labrenz M."/>
            <person name="Spormann A.M."/>
            <person name="Op den Camp H."/>
            <person name="Overmann J."/>
            <person name="Amann R."/>
            <person name="Jetten M.S.M."/>
            <person name="Mascher T."/>
            <person name="Medema M.H."/>
            <person name="Devos D.P."/>
            <person name="Kaster A.-K."/>
            <person name="Ovreas L."/>
            <person name="Rohde M."/>
            <person name="Galperin M.Y."/>
            <person name="Jogler C."/>
        </authorList>
    </citation>
    <scope>NUCLEOTIDE SEQUENCE [LARGE SCALE GENOMIC DNA]</scope>
    <source>
        <strain evidence="5 6">K22_7</strain>
    </source>
</reference>
<feature type="domain" description="Flagellin N-terminal" evidence="4">
    <location>
        <begin position="18"/>
        <end position="129"/>
    </location>
</feature>
<dbReference type="PANTHER" id="PTHR42792:SF2">
    <property type="entry name" value="FLAGELLIN"/>
    <property type="match status" value="1"/>
</dbReference>
<keyword evidence="6" id="KW-1185">Reference proteome</keyword>
<dbReference type="PANTHER" id="PTHR42792">
    <property type="entry name" value="FLAGELLIN"/>
    <property type="match status" value="1"/>
</dbReference>
<protein>
    <submittedName>
        <fullName evidence="5">Flagellar hook-associated protein 3</fullName>
    </submittedName>
</protein>
<evidence type="ECO:0000256" key="1">
    <source>
        <dbReference type="ARBA" id="ARBA00004365"/>
    </source>
</evidence>
<organism evidence="5 6">
    <name type="scientific">Rubripirellula lacrimiformis</name>
    <dbReference type="NCBI Taxonomy" id="1930273"/>
    <lineage>
        <taxon>Bacteria</taxon>
        <taxon>Pseudomonadati</taxon>
        <taxon>Planctomycetota</taxon>
        <taxon>Planctomycetia</taxon>
        <taxon>Pirellulales</taxon>
        <taxon>Pirellulaceae</taxon>
        <taxon>Rubripirellula</taxon>
    </lineage>
</organism>
<evidence type="ECO:0000313" key="6">
    <source>
        <dbReference type="Proteomes" id="UP000318538"/>
    </source>
</evidence>
<evidence type="ECO:0000313" key="5">
    <source>
        <dbReference type="EMBL" id="QDT05592.1"/>
    </source>
</evidence>
<sequence length="651" mass="68502">MALLPISATRTSTPLSNQRLLFQLNNDQLAIQRQYDQLSTGQRVLSLSDDPAAANRAITLHRSIDNSNQLVRNATSTRSFYQAADDSLAQIDNALIEARGAAVLGAQNVISDDERAALGATLQQTIDRVVAAGNSMFRDHQQLGGFLNSASSFNYDQKDIVFSGKSAIGRTEIGAGTPAEINLTANAALGANAVIVDGTSLDAALDADSRLVDLRQGRGVVPGEIRLSGGGNWVDLDLSNAATIGDVVELISTIKLDDRPVVASLTNDGIRIEYQDGLGGTLAIADGVGSTMAAELAISNPTGVQAPPIIGDRLSPRVTSATKISDLANGAGLDLSDGIQIIQGDKTFTVNFDGAEDLSDVLIAINRSGADVTAELDQAEGRIVLRSQRMGVDYSIGENGGDTAAALGIRSADTTTSLASLGRDRGLALNPNSSDLTIIRPDGVELEFDLEGAETIADVIDLIRNHPQNQDTRRVLVDLNDFGNGLQLKAPPGAGALTVTQTAVSNAGTRLGLIPLGQNTSSGGVVGSVDTIVGEDYATRDAGGALDTLLRLQRAVESGDGPEIERLQAKLDIDLDRASRVRGKVGVWTQNLDQLQETTETRVIQLRAQLSEEIDADLTEVISELGQRQVSLEASLRIIGQTASMTVLNYL</sequence>
<gene>
    <name evidence="5" type="primary">flgL</name>
    <name evidence="5" type="ORF">K227x_39930</name>
</gene>
<dbReference type="Proteomes" id="UP000318538">
    <property type="component" value="Chromosome"/>
</dbReference>
<name>A0A517NEN8_9BACT</name>
<dbReference type="Pfam" id="PF07196">
    <property type="entry name" value="Flagellin_IN"/>
    <property type="match status" value="1"/>
</dbReference>
<comment type="subcellular location">
    <subcellularLocation>
        <location evidence="1">Bacterial flagellum</location>
    </subcellularLocation>
    <subcellularLocation>
        <location evidence="2">Secreted</location>
    </subcellularLocation>
</comment>
<dbReference type="AlphaFoldDB" id="A0A517NEN8"/>
<keyword evidence="5" id="KW-0969">Cilium</keyword>
<dbReference type="RefSeq" id="WP_145171803.1">
    <property type="nucleotide sequence ID" value="NZ_CP036525.1"/>
</dbReference>
<evidence type="ECO:0000256" key="3">
    <source>
        <dbReference type="ARBA" id="ARBA00023143"/>
    </source>
</evidence>
<dbReference type="InterPro" id="IPR010810">
    <property type="entry name" value="Flagellin_hook_IN_motif"/>
</dbReference>
<dbReference type="GO" id="GO:0005576">
    <property type="term" value="C:extracellular region"/>
    <property type="evidence" value="ECO:0007669"/>
    <property type="project" value="UniProtKB-SubCell"/>
</dbReference>
<dbReference type="KEGG" id="rlc:K227x_39930"/>
<evidence type="ECO:0000259" key="4">
    <source>
        <dbReference type="Pfam" id="PF00669"/>
    </source>
</evidence>
<evidence type="ECO:0000256" key="2">
    <source>
        <dbReference type="ARBA" id="ARBA00004613"/>
    </source>
</evidence>
<dbReference type="GO" id="GO:0009288">
    <property type="term" value="C:bacterial-type flagellum"/>
    <property type="evidence" value="ECO:0007669"/>
    <property type="project" value="UniProtKB-SubCell"/>
</dbReference>
<dbReference type="Gene3D" id="1.20.1330.10">
    <property type="entry name" value="f41 fragment of flagellin, N-terminal domain"/>
    <property type="match status" value="2"/>
</dbReference>
<dbReference type="InterPro" id="IPR001029">
    <property type="entry name" value="Flagellin_N"/>
</dbReference>